<feature type="region of interest" description="Disordered" evidence="1">
    <location>
        <begin position="370"/>
        <end position="465"/>
    </location>
</feature>
<feature type="compositionally biased region" description="Acidic residues" evidence="1">
    <location>
        <begin position="437"/>
        <end position="452"/>
    </location>
</feature>
<proteinExistence type="predicted"/>
<reference evidence="2 3" key="1">
    <citation type="submission" date="2016-08" db="EMBL/GenBank/DDBJ databases">
        <title>Genomes of anaerobic fungi encode conserved fungal cellulosomes for biomass hydrolysis.</title>
        <authorList>
            <consortium name="DOE Joint Genome Institute"/>
            <person name="Haitjema C.H."/>
            <person name="Gilmore S.P."/>
            <person name="Henske J.K."/>
            <person name="Solomon K.V."/>
            <person name="De Groot R."/>
            <person name="Kuo A."/>
            <person name="Mondo S.J."/>
            <person name="Salamov A.A."/>
            <person name="Labutti K."/>
            <person name="Zhao Z."/>
            <person name="Chiniquy J."/>
            <person name="Barry K."/>
            <person name="Brewer H.M."/>
            <person name="Purvine S.O."/>
            <person name="Wright A.T."/>
            <person name="Boxma B."/>
            <person name="Van Alen T."/>
            <person name="Hackstein J.H."/>
            <person name="Baker S.E."/>
            <person name="Grigoriev I.V."/>
            <person name="O'Malley M.A."/>
        </authorList>
    </citation>
    <scope>NUCLEOTIDE SEQUENCE [LARGE SCALE GENOMIC DNA]</scope>
    <source>
        <strain evidence="3">finn</strain>
    </source>
</reference>
<dbReference type="EMBL" id="MCFH01000002">
    <property type="protein sequence ID" value="ORX60117.1"/>
    <property type="molecule type" value="Genomic_DNA"/>
</dbReference>
<feature type="compositionally biased region" description="Basic and acidic residues" evidence="1">
    <location>
        <begin position="780"/>
        <end position="799"/>
    </location>
</feature>
<protein>
    <submittedName>
        <fullName evidence="2">Uncharacterized protein</fullName>
    </submittedName>
</protein>
<reference evidence="2 3" key="2">
    <citation type="submission" date="2016-08" db="EMBL/GenBank/DDBJ databases">
        <title>Pervasive Adenine N6-methylation of Active Genes in Fungi.</title>
        <authorList>
            <consortium name="DOE Joint Genome Institute"/>
            <person name="Mondo S.J."/>
            <person name="Dannebaum R.O."/>
            <person name="Kuo R.C."/>
            <person name="Labutti K."/>
            <person name="Haridas S."/>
            <person name="Kuo A."/>
            <person name="Salamov A."/>
            <person name="Ahrendt S.R."/>
            <person name="Lipzen A."/>
            <person name="Sullivan W."/>
            <person name="Andreopoulos W.B."/>
            <person name="Clum A."/>
            <person name="Lindquist E."/>
            <person name="Daum C."/>
            <person name="Ramamoorthy G.K."/>
            <person name="Gryganskyi A."/>
            <person name="Culley D."/>
            <person name="Magnuson J.K."/>
            <person name="James T.Y."/>
            <person name="O'Malley M.A."/>
            <person name="Stajich J.E."/>
            <person name="Spatafora J.W."/>
            <person name="Visel A."/>
            <person name="Grigoriev I.V."/>
        </authorList>
    </citation>
    <scope>NUCLEOTIDE SEQUENCE [LARGE SCALE GENOMIC DNA]</scope>
    <source>
        <strain evidence="3">finn</strain>
    </source>
</reference>
<feature type="region of interest" description="Disordered" evidence="1">
    <location>
        <begin position="576"/>
        <end position="607"/>
    </location>
</feature>
<feature type="compositionally biased region" description="Polar residues" evidence="1">
    <location>
        <begin position="729"/>
        <end position="739"/>
    </location>
</feature>
<feature type="region of interest" description="Disordered" evidence="1">
    <location>
        <begin position="780"/>
        <end position="801"/>
    </location>
</feature>
<keyword evidence="3" id="KW-1185">Reference proteome</keyword>
<feature type="region of interest" description="Disordered" evidence="1">
    <location>
        <begin position="338"/>
        <end position="357"/>
    </location>
</feature>
<dbReference type="Proteomes" id="UP000193719">
    <property type="component" value="Unassembled WGS sequence"/>
</dbReference>
<dbReference type="AlphaFoldDB" id="A0A1Y1VMH2"/>
<feature type="compositionally biased region" description="Basic and acidic residues" evidence="1">
    <location>
        <begin position="284"/>
        <end position="300"/>
    </location>
</feature>
<feature type="region of interest" description="Disordered" evidence="1">
    <location>
        <begin position="256"/>
        <end position="310"/>
    </location>
</feature>
<feature type="compositionally biased region" description="Low complexity" evidence="1">
    <location>
        <begin position="409"/>
        <end position="436"/>
    </location>
</feature>
<dbReference type="STRING" id="1754191.A0A1Y1VMH2"/>
<sequence length="852" mass="99011">MDKITFLSTKEIIELNKYGPLEKDLKLIVDNSLDYIKWVLGFNNDIINNPKEIEFRTQLKWTFLRSIPFFKIPFKQQKSLTETENEIINFAIFCNDIFNSDVPSQNVSIISHRNNRSKNLNNAIYFLKSKINTSKWGVNQKLLSIFLEVKTQACIQGLNNYNSKKSLVVQHFGIIEPILTDTKKYETYYKLFRQRKNEIQNLKKMELIKKYSWSKFISDMRKFLKDIILNYNYLKPELESNYKSFEINQNNNNYVKPIENNGSSSSSSSSSNNNNNNNNKLNQCKKENLKKNNDTRKFNENKQTSKVKKEKILSKEDEEIYRQLQRSMMLRKSMKIEEDIESSENDDNSINSINSMDTKLFGSSKNIFKSESKMESDQNDNNHYSSELEESDNENNNNNRTVVEKQINTKKNNNTDNSNKNLSDNDTNNNESNDNSDTTENDNNESDSDSDYSNDNIESNSNNTELNIQNIHQEELSDNMDIDEESSWIKKEKKYNIENNISILKDDNAIHDYLSMNTEITGLNNNSMMDKDKNDTENNDNNENLINDLTSNYILNKPELIDPRYMFQLVESFKQSENDSNDQINKDESKNENNQPIAKKGNNDEDEDISKKWLEYKKKRSIINKKKLIESPLNNKNNKENLNKEKNKLKRVVMNNEYVNSEKDNTLKKGDKQNENLLNPKIINKLEAANLNLNLSSSYLENSSYINEETDDETRSPSDEGSISDYGYKTNSSSTVSPNKNHESILPSKSPLLKTQVPPDKLVIEIDNYNLMNILNKKEKNGSGIEDNKENKNNKKENVADSSNKVINNLSLNDSKIIDNNNENDYKDISNYSNDSTEKKLITQKKDMNLSH</sequence>
<feature type="compositionally biased region" description="Acidic residues" evidence="1">
    <location>
        <begin position="338"/>
        <end position="347"/>
    </location>
</feature>
<dbReference type="OrthoDB" id="2162005at2759"/>
<comment type="caution">
    <text evidence="2">The sequence shown here is derived from an EMBL/GenBank/DDBJ whole genome shotgun (WGS) entry which is preliminary data.</text>
</comment>
<evidence type="ECO:0000313" key="2">
    <source>
        <dbReference type="EMBL" id="ORX60117.1"/>
    </source>
</evidence>
<evidence type="ECO:0000256" key="1">
    <source>
        <dbReference type="SAM" id="MobiDB-lite"/>
    </source>
</evidence>
<feature type="compositionally biased region" description="Low complexity" evidence="1">
    <location>
        <begin position="453"/>
        <end position="465"/>
    </location>
</feature>
<gene>
    <name evidence="2" type="ORF">BCR36DRAFT_579564</name>
</gene>
<evidence type="ECO:0000313" key="3">
    <source>
        <dbReference type="Proteomes" id="UP000193719"/>
    </source>
</evidence>
<feature type="compositionally biased region" description="Low complexity" evidence="1">
    <location>
        <begin position="260"/>
        <end position="282"/>
    </location>
</feature>
<name>A0A1Y1VMH2_9FUNG</name>
<feature type="region of interest" description="Disordered" evidence="1">
    <location>
        <begin position="707"/>
        <end position="754"/>
    </location>
</feature>
<organism evidence="2 3">
    <name type="scientific">Piromyces finnis</name>
    <dbReference type="NCBI Taxonomy" id="1754191"/>
    <lineage>
        <taxon>Eukaryota</taxon>
        <taxon>Fungi</taxon>
        <taxon>Fungi incertae sedis</taxon>
        <taxon>Chytridiomycota</taxon>
        <taxon>Chytridiomycota incertae sedis</taxon>
        <taxon>Neocallimastigomycetes</taxon>
        <taxon>Neocallimastigales</taxon>
        <taxon>Neocallimastigaceae</taxon>
        <taxon>Piromyces</taxon>
    </lineage>
</organism>
<feature type="non-terminal residue" evidence="2">
    <location>
        <position position="852"/>
    </location>
</feature>
<accession>A0A1Y1VMH2</accession>